<dbReference type="AlphaFoldDB" id="A0A0R2NCY1"/>
<dbReference type="InterPro" id="IPR036388">
    <property type="entry name" value="WH-like_DNA-bd_sf"/>
</dbReference>
<dbReference type="GO" id="GO:0006352">
    <property type="term" value="P:DNA-templated transcription initiation"/>
    <property type="evidence" value="ECO:0007669"/>
    <property type="project" value="InterPro"/>
</dbReference>
<dbReference type="OrthoDB" id="2248780at2"/>
<dbReference type="InterPro" id="IPR013324">
    <property type="entry name" value="RNA_pol_sigma_r3/r4-like"/>
</dbReference>
<dbReference type="GO" id="GO:0000428">
    <property type="term" value="C:DNA-directed RNA polymerase complex"/>
    <property type="evidence" value="ECO:0007669"/>
    <property type="project" value="UniProtKB-KW"/>
</dbReference>
<dbReference type="NCBIfam" id="TIGR02937">
    <property type="entry name" value="sigma70-ECF"/>
    <property type="match status" value="1"/>
</dbReference>
<keyword evidence="1" id="KW-0804">Transcription</keyword>
<accession>A0A0R2NCY1</accession>
<evidence type="ECO:0000313" key="2">
    <source>
        <dbReference type="Proteomes" id="UP000051249"/>
    </source>
</evidence>
<dbReference type="RefSeq" id="WP_057800353.1">
    <property type="nucleotide sequence ID" value="NZ_BJZZ01000039.1"/>
</dbReference>
<dbReference type="InterPro" id="IPR014284">
    <property type="entry name" value="RNA_pol_sigma-70_dom"/>
</dbReference>
<sequence length="184" mass="21878">MDNQKRTISEGLHYLLEDEHERIVFGALKRLHVAPHSVEFDDFLQEARITFAKAYVRFPDDPRENDMRFHVFAYQAVYWNILDLIRSQIKRTEKVAISDEDDGDDLLELPSPQKMDVVEQVTCDYFFERLYEICSNAERHFLKDCYIDQLSGSEIAKKEQVSRQCVYRWRKTVGIKALRIMHQN</sequence>
<dbReference type="SUPFAM" id="SSF88946">
    <property type="entry name" value="Sigma2 domain of RNA polymerase sigma factors"/>
    <property type="match status" value="1"/>
</dbReference>
<comment type="caution">
    <text evidence="1">The sequence shown here is derived from an EMBL/GenBank/DDBJ whole genome shotgun (WGS) entry which is preliminary data.</text>
</comment>
<dbReference type="Gene3D" id="1.10.1740.10">
    <property type="match status" value="1"/>
</dbReference>
<proteinExistence type="predicted"/>
<evidence type="ECO:0000313" key="1">
    <source>
        <dbReference type="EMBL" id="KRO22379.1"/>
    </source>
</evidence>
<gene>
    <name evidence="1" type="ORF">IV88_GL001164</name>
</gene>
<dbReference type="EMBL" id="JQCQ01000038">
    <property type="protein sequence ID" value="KRO22379.1"/>
    <property type="molecule type" value="Genomic_DNA"/>
</dbReference>
<dbReference type="GO" id="GO:0003700">
    <property type="term" value="F:DNA-binding transcription factor activity"/>
    <property type="evidence" value="ECO:0007669"/>
    <property type="project" value="InterPro"/>
</dbReference>
<dbReference type="InterPro" id="IPR013325">
    <property type="entry name" value="RNA_pol_sigma_r2"/>
</dbReference>
<dbReference type="PATRIC" id="fig|480391.4.peg.1182"/>
<name>A0A0R2NCY1_9LACO</name>
<dbReference type="Proteomes" id="UP000051249">
    <property type="component" value="Unassembled WGS sequence"/>
</dbReference>
<keyword evidence="1" id="KW-0240">DNA-directed RNA polymerase</keyword>
<keyword evidence="2" id="KW-1185">Reference proteome</keyword>
<protein>
    <submittedName>
        <fullName evidence="1">RpoE, DNA-directed RNA polymerase specialized sigma subunit, sigma24-like</fullName>
    </submittedName>
</protein>
<dbReference type="Gene3D" id="1.10.10.10">
    <property type="entry name" value="Winged helix-like DNA-binding domain superfamily/Winged helix DNA-binding domain"/>
    <property type="match status" value="1"/>
</dbReference>
<organism evidence="1 2">
    <name type="scientific">Pediococcus argentinicus</name>
    <dbReference type="NCBI Taxonomy" id="480391"/>
    <lineage>
        <taxon>Bacteria</taxon>
        <taxon>Bacillati</taxon>
        <taxon>Bacillota</taxon>
        <taxon>Bacilli</taxon>
        <taxon>Lactobacillales</taxon>
        <taxon>Lactobacillaceae</taxon>
        <taxon>Pediococcus</taxon>
    </lineage>
</organism>
<reference evidence="1 2" key="1">
    <citation type="journal article" date="2015" name="Genome Announc.">
        <title>Expanding the biotechnology potential of lactobacilli through comparative genomics of 213 strains and associated genera.</title>
        <authorList>
            <person name="Sun Z."/>
            <person name="Harris H.M."/>
            <person name="McCann A."/>
            <person name="Guo C."/>
            <person name="Argimon S."/>
            <person name="Zhang W."/>
            <person name="Yang X."/>
            <person name="Jeffery I.B."/>
            <person name="Cooney J.C."/>
            <person name="Kagawa T.F."/>
            <person name="Liu W."/>
            <person name="Song Y."/>
            <person name="Salvetti E."/>
            <person name="Wrobel A."/>
            <person name="Rasinkangas P."/>
            <person name="Parkhill J."/>
            <person name="Rea M.C."/>
            <person name="O'Sullivan O."/>
            <person name="Ritari J."/>
            <person name="Douillard F.P."/>
            <person name="Paul Ross R."/>
            <person name="Yang R."/>
            <person name="Briner A.E."/>
            <person name="Felis G.E."/>
            <person name="de Vos W.M."/>
            <person name="Barrangou R."/>
            <person name="Klaenhammer T.R."/>
            <person name="Caufield P.W."/>
            <person name="Cui Y."/>
            <person name="Zhang H."/>
            <person name="O'Toole P.W."/>
        </authorList>
    </citation>
    <scope>NUCLEOTIDE SEQUENCE [LARGE SCALE GENOMIC DNA]</scope>
    <source>
        <strain evidence="1 2">DSM 23026</strain>
    </source>
</reference>
<dbReference type="SUPFAM" id="SSF88659">
    <property type="entry name" value="Sigma3 and sigma4 domains of RNA polymerase sigma factors"/>
    <property type="match status" value="1"/>
</dbReference>